<feature type="compositionally biased region" description="Acidic residues" evidence="1">
    <location>
        <begin position="53"/>
        <end position="65"/>
    </location>
</feature>
<feature type="transmembrane region" description="Helical" evidence="2">
    <location>
        <begin position="480"/>
        <end position="500"/>
    </location>
</feature>
<protein>
    <submittedName>
        <fullName evidence="3">Uncharacterized protein</fullName>
    </submittedName>
</protein>
<evidence type="ECO:0000313" key="4">
    <source>
        <dbReference type="Proteomes" id="UP001642484"/>
    </source>
</evidence>
<dbReference type="InterPro" id="IPR050927">
    <property type="entry name" value="TRPM"/>
</dbReference>
<accession>A0ABP0QCG1</accession>
<feature type="region of interest" description="Disordered" evidence="1">
    <location>
        <begin position="1"/>
        <end position="113"/>
    </location>
</feature>
<feature type="compositionally biased region" description="Basic and acidic residues" evidence="1">
    <location>
        <begin position="100"/>
        <end position="113"/>
    </location>
</feature>
<feature type="transmembrane region" description="Helical" evidence="2">
    <location>
        <begin position="290"/>
        <end position="311"/>
    </location>
</feature>
<feature type="transmembrane region" description="Helical" evidence="2">
    <location>
        <begin position="614"/>
        <end position="636"/>
    </location>
</feature>
<dbReference type="PANTHER" id="PTHR13800">
    <property type="entry name" value="TRANSIENT RECEPTOR POTENTIAL CATION CHANNEL, SUBFAMILY M, MEMBER 6"/>
    <property type="match status" value="1"/>
</dbReference>
<feature type="compositionally biased region" description="Low complexity" evidence="1">
    <location>
        <begin position="958"/>
        <end position="969"/>
    </location>
</feature>
<feature type="transmembrane region" description="Helical" evidence="2">
    <location>
        <begin position="549"/>
        <end position="568"/>
    </location>
</feature>
<proteinExistence type="predicted"/>
<feature type="transmembrane region" description="Helical" evidence="2">
    <location>
        <begin position="1346"/>
        <end position="1364"/>
    </location>
</feature>
<feature type="region of interest" description="Disordered" evidence="1">
    <location>
        <begin position="878"/>
        <end position="970"/>
    </location>
</feature>
<feature type="compositionally biased region" description="Acidic residues" evidence="1">
    <location>
        <begin position="904"/>
        <end position="914"/>
    </location>
</feature>
<feature type="transmembrane region" description="Helical" evidence="2">
    <location>
        <begin position="436"/>
        <end position="459"/>
    </location>
</feature>
<dbReference type="PANTHER" id="PTHR13800:SF1">
    <property type="entry name" value="TRANSIENT RECEPTOR POTENTIAL CATION CHANNEL TRPM"/>
    <property type="match status" value="1"/>
</dbReference>
<feature type="compositionally biased region" description="Basic residues" evidence="1">
    <location>
        <begin position="22"/>
        <end position="37"/>
    </location>
</feature>
<keyword evidence="2" id="KW-0812">Transmembrane</keyword>
<organism evidence="3 4">
    <name type="scientific">Durusdinium trenchii</name>
    <dbReference type="NCBI Taxonomy" id="1381693"/>
    <lineage>
        <taxon>Eukaryota</taxon>
        <taxon>Sar</taxon>
        <taxon>Alveolata</taxon>
        <taxon>Dinophyceae</taxon>
        <taxon>Suessiales</taxon>
        <taxon>Symbiodiniaceae</taxon>
        <taxon>Durusdinium</taxon>
    </lineage>
</organism>
<feature type="compositionally biased region" description="Basic and acidic residues" evidence="1">
    <location>
        <begin position="1"/>
        <end position="21"/>
    </location>
</feature>
<name>A0ABP0QCG1_9DINO</name>
<comment type="caution">
    <text evidence="3">The sequence shown here is derived from an EMBL/GenBank/DDBJ whole genome shotgun (WGS) entry which is preliminary data.</text>
</comment>
<keyword evidence="2" id="KW-0472">Membrane</keyword>
<gene>
    <name evidence="3" type="ORF">CCMP2556_LOCUS41676</name>
</gene>
<sequence>MEETGPDRMEESRSPKEPKEPKAKHKVKKVFKKSKRRTEKDSGLTSVTGNGEQPDEAEGSEEISTEAETSPSPLHMGPGSRPADLKDRALFGHGSSETEPVAHEGEATAGASKHEDLDTLRTLLGEAEKGTVVWEEEDCEGETAAELFIKGGTERFRSLSSRAEIDVRQALCCMFYFRVELTLRRTSEFLIFLLAEARVRLEEDLEEGERLARMHGEVQQTAIVLVEKLRANDQEMLWSTQAGLEILMKFQLGDARLFFARPSLQQIMLDVWQGVRPDYFQRSWCKQLQVWMWLLMYGIPNLVMVFLWAVAPEFEQYMHTQTISRADAARQEEEKSWHKIRETLEKWPKSNWPYTVESKKQAVCLEWPYAGAKSKRQKKCWDLAQFNKAIREECREQVFLVQCRLPLLIPRYKKYLAILTNLAFAAYLIGETPDEANAVAVLILSAGAWLGEVAQLLSFANSKAGAQNSFSFWFMDRVNVMELIAFTCIAWASVLCLIQQDWIEFAQQFKALGVLFLGISQCMAMLRMSSVFGPLVSMTMNMIVDMIQWVTLLAPIIACLVAALITLFKTKQESDCLPFGSNYLRGVVAFFEVQIGQDLEFECLRDPEKSPHTVTGPLIMISGMWMIQILMLNMLIAMMAKTFDRIYESAMVDFQYQFIGSLLQMVEEPSVPPVLRTLGLPWMMCCTLWRWTKGSREQITKKIWTTQNESNSEVWLRLSSFHAMHREQQQRDAVSGEVKIRGDEDGRPTDHDQCIDLLYKSVTSFISEHASDTQVQDDLWRKQMAQKICSVDMKLETKVDALTTKLDTLTQTLEALLPDSKKARKSEAARRTSDGETPSDHCTSVPRMQCGFQSAATLHSSIASASCRLSAWDRGQAEWTSQGKNREGKDFGLTSVIGNGQQPDEAEGNEEIFTETETSPSPLHMSPGTRCPDQDGQLLADLESSEMETEEPNPPMEPAASAAAIAGGASKEEDLDELRKLFKDVEKGRVWDDEDHGGETAGELFIKGGADMFRSLSRRDEKDVRKALCCMFYLRVELTLRRTSEFLIFLLGEARVRLEEDLEEGERLARMHGEVQQTAIVLVEKLRANDQEMLWSTQAGLVILMQFQLGDARLFFARPSLQQIMLDVWQGVRPDYFQRSWCKQLQVWMWLLLYGLPNLLMVFLWAVAPGLEEHIQEGVISGAQKAREDETSTWNNILKNLGEKDWPYRLGKKLCWDPEDFENAVREKCRERVFFVQCRVPLLISRFRKCLAIFTNLAFAAYLIGEEPRQANVPLVLILSAGAWLGEVSQLLSFANSDAGAQNSFAFWFMDRVNVMELVAFTCIGWTCVLVLIQEDWTEFAQQFKALGVLFLGISQSMAILRMSSVFGPLVSMTMNMIVDMIQWWMLLIPIIGCLVAALITLFKTIMILMLNMLIAMMAKTFDRIYESAMVDFQYHFIGNLLQMVEEPAVPPILRMLGVPWMVCSTCWRWISRKRSELSENNGTASPQAVLLRNSSFHAMHKEQQQRDSGLREVMIRVDTDGKLTDHYHCVDLLYKSVTSFVSEHASDTQVQDDLWRKQMAQKLFLMDKELRETKIDTMNKLDKLTEQMDALLRSTARQAQPMTS</sequence>
<feature type="transmembrane region" description="Helical" evidence="2">
    <location>
        <begin position="1276"/>
        <end position="1295"/>
    </location>
</feature>
<keyword evidence="4" id="KW-1185">Reference proteome</keyword>
<dbReference type="Proteomes" id="UP001642484">
    <property type="component" value="Unassembled WGS sequence"/>
</dbReference>
<feature type="transmembrane region" description="Helical" evidence="2">
    <location>
        <begin position="1147"/>
        <end position="1168"/>
    </location>
</feature>
<keyword evidence="2" id="KW-1133">Transmembrane helix</keyword>
<evidence type="ECO:0000256" key="1">
    <source>
        <dbReference type="SAM" id="MobiDB-lite"/>
    </source>
</evidence>
<feature type="transmembrane region" description="Helical" evidence="2">
    <location>
        <begin position="1315"/>
        <end position="1334"/>
    </location>
</feature>
<evidence type="ECO:0000256" key="2">
    <source>
        <dbReference type="SAM" id="Phobius"/>
    </source>
</evidence>
<dbReference type="EMBL" id="CAXAMN010024361">
    <property type="protein sequence ID" value="CAK9085937.1"/>
    <property type="molecule type" value="Genomic_DNA"/>
</dbReference>
<feature type="transmembrane region" description="Helical" evidence="2">
    <location>
        <begin position="1384"/>
        <end position="1415"/>
    </location>
</feature>
<feature type="region of interest" description="Disordered" evidence="1">
    <location>
        <begin position="820"/>
        <end position="846"/>
    </location>
</feature>
<feature type="transmembrane region" description="Helical" evidence="2">
    <location>
        <begin position="512"/>
        <end position="537"/>
    </location>
</feature>
<reference evidence="3 4" key="1">
    <citation type="submission" date="2024-02" db="EMBL/GenBank/DDBJ databases">
        <authorList>
            <person name="Chen Y."/>
            <person name="Shah S."/>
            <person name="Dougan E. K."/>
            <person name="Thang M."/>
            <person name="Chan C."/>
        </authorList>
    </citation>
    <scope>NUCLEOTIDE SEQUENCE [LARGE SCALE GENOMIC DNA]</scope>
</reference>
<feature type="compositionally biased region" description="Basic and acidic residues" evidence="1">
    <location>
        <begin position="820"/>
        <end position="834"/>
    </location>
</feature>
<evidence type="ECO:0000313" key="3">
    <source>
        <dbReference type="EMBL" id="CAK9085937.1"/>
    </source>
</evidence>